<dbReference type="PANTHER" id="PTHR34614:SF2">
    <property type="entry name" value="TRANSPOSASE IS4-LIKE DOMAIN-CONTAINING PROTEIN"/>
    <property type="match status" value="1"/>
</dbReference>
<evidence type="ECO:0000313" key="4">
    <source>
        <dbReference type="Proteomes" id="UP000290568"/>
    </source>
</evidence>
<evidence type="ECO:0000256" key="1">
    <source>
        <dbReference type="SAM" id="Phobius"/>
    </source>
</evidence>
<protein>
    <submittedName>
        <fullName evidence="3">Transposase domain-containing protein</fullName>
    </submittedName>
</protein>
<keyword evidence="1" id="KW-0812">Transmembrane</keyword>
<feature type="transmembrane region" description="Helical" evidence="1">
    <location>
        <begin position="12"/>
        <end position="36"/>
    </location>
</feature>
<accession>A0A449A366</accession>
<feature type="domain" description="Transposase IS4-like" evidence="2">
    <location>
        <begin position="346"/>
        <end position="632"/>
    </location>
</feature>
<name>A0A449A366_9BACT</name>
<dbReference type="PANTHER" id="PTHR34614">
    <property type="match status" value="1"/>
</dbReference>
<dbReference type="Pfam" id="PF01609">
    <property type="entry name" value="DDE_Tnp_1"/>
    <property type="match status" value="1"/>
</dbReference>
<feature type="transmembrane region" description="Helical" evidence="1">
    <location>
        <begin position="82"/>
        <end position="99"/>
    </location>
</feature>
<dbReference type="SUPFAM" id="SSF53098">
    <property type="entry name" value="Ribonuclease H-like"/>
    <property type="match status" value="1"/>
</dbReference>
<keyword evidence="4" id="KW-1185">Reference proteome</keyword>
<reference evidence="3 4" key="1">
    <citation type="submission" date="2019-01" db="EMBL/GenBank/DDBJ databases">
        <authorList>
            <consortium name="Pathogen Informatics"/>
        </authorList>
    </citation>
    <scope>NUCLEOTIDE SEQUENCE [LARGE SCALE GENOMIC DNA]</scope>
    <source>
        <strain evidence="3 4">NCTC10183</strain>
    </source>
</reference>
<feature type="transmembrane region" description="Helical" evidence="1">
    <location>
        <begin position="48"/>
        <end position="70"/>
    </location>
</feature>
<evidence type="ECO:0000313" key="3">
    <source>
        <dbReference type="EMBL" id="VEU58668.1"/>
    </source>
</evidence>
<evidence type="ECO:0000259" key="2">
    <source>
        <dbReference type="Pfam" id="PF01609"/>
    </source>
</evidence>
<dbReference type="GO" id="GO:0004803">
    <property type="term" value="F:transposase activity"/>
    <property type="evidence" value="ECO:0007669"/>
    <property type="project" value="InterPro"/>
</dbReference>
<dbReference type="NCBIfam" id="NF033559">
    <property type="entry name" value="transpos_IS1634"/>
    <property type="match status" value="1"/>
</dbReference>
<dbReference type="AlphaFoldDB" id="A0A449A366"/>
<keyword evidence="1" id="KW-1133">Transmembrane helix</keyword>
<keyword evidence="1" id="KW-0472">Membrane</keyword>
<feature type="transmembrane region" description="Helical" evidence="1">
    <location>
        <begin position="620"/>
        <end position="638"/>
    </location>
</feature>
<dbReference type="EMBL" id="LR214950">
    <property type="protein sequence ID" value="VEU58668.1"/>
    <property type="molecule type" value="Genomic_DNA"/>
</dbReference>
<dbReference type="InterPro" id="IPR012337">
    <property type="entry name" value="RNaseH-like_sf"/>
</dbReference>
<dbReference type="InterPro" id="IPR002559">
    <property type="entry name" value="Transposase_11"/>
</dbReference>
<dbReference type="Proteomes" id="UP000290568">
    <property type="component" value="Chromosome"/>
</dbReference>
<dbReference type="GO" id="GO:0003677">
    <property type="term" value="F:DNA binding"/>
    <property type="evidence" value="ECO:0007669"/>
    <property type="project" value="InterPro"/>
</dbReference>
<dbReference type="GO" id="GO:0006313">
    <property type="term" value="P:DNA transposition"/>
    <property type="evidence" value="ECO:0007669"/>
    <property type="project" value="InterPro"/>
</dbReference>
<gene>
    <name evidence="3" type="ORF">NCTC10183_00436</name>
</gene>
<organism evidence="3 4">
    <name type="scientific">Mycoplasmopsis gallinacea</name>
    <dbReference type="NCBI Taxonomy" id="29556"/>
    <lineage>
        <taxon>Bacteria</taxon>
        <taxon>Bacillati</taxon>
        <taxon>Mycoplasmatota</taxon>
        <taxon>Mycoplasmoidales</taxon>
        <taxon>Metamycoplasmataceae</taxon>
        <taxon>Mycoplasmopsis</taxon>
    </lineage>
</organism>
<dbReference type="InterPro" id="IPR047654">
    <property type="entry name" value="IS1634_transpos"/>
</dbReference>
<proteinExistence type="predicted"/>
<sequence length="705" mass="82790">MMNLSQNTNKRLIIHSCALQSIIFLLLTYGLSIRLFDWMIVYDSYYSGWFWFFIEIEICLYVFVVLTMIISKIPLINSFNSWKTKLLYLFTFGIFLLKVKDENIANFKLLRKTNLIILSFQVKSNFAIRKNLYSYTKVYEYFLIKNIFFTKTTQTIWYNLIMSNYILCKTKKSKGTYLGLAVSNGYGKGISQMVGVGYWEEIKEKYSLSSLEDIKPLAKLIEVSSDKKAVKSKFFELLEPMSVRTNVKNIGIDLIYKVIKELELFSFLPNSKHKSLQEVLEFIIGTRIIFPRSYICQYKNKNDFIQGLNIKKSSIYNYLDIFLENKNTILLNLYDKLKKLTDRNEKVIHFDNTTVYFESFSRSGIRNKGFSKDGKHNEDQIVIAMATDNNGIPFHYKVFPGNTADSQTLITFLVEMKKIYNIKDVVVIADRGLSQSANIRFLEQKGYKFIFQKRIDNLNAESRNFIVQDKDYMCINNIFSKERIIESSWNKKRFNGNYRKQIVYFSPSKETLDKVKRKNLIDRINKKSIGGTICLSDLVPEYKRKYMDVDGVTVGRLNYDKIKKIADQDGFYMIETNILDLSAEKANEIYRQQWKIEEGFRILKSSLEIRPIFVHKEEHILAHVFLCFLSLVVLKYSIFKLKKFYETNGEIQKITINKFIDALKLITITQKIVNDEVVSEITNNLDPSHKELNKIYSDFYNILDK</sequence>